<feature type="compositionally biased region" description="Basic and acidic residues" evidence="13">
    <location>
        <begin position="736"/>
        <end position="746"/>
    </location>
</feature>
<dbReference type="Gene3D" id="3.40.50.1220">
    <property type="entry name" value="TPP-binding domain"/>
    <property type="match status" value="2"/>
</dbReference>
<evidence type="ECO:0000256" key="4">
    <source>
        <dbReference type="ARBA" id="ARBA00022679"/>
    </source>
</evidence>
<feature type="compositionally biased region" description="Acidic residues" evidence="13">
    <location>
        <begin position="755"/>
        <end position="770"/>
    </location>
</feature>
<name>A0ABQ8UK49_9EUKA</name>
<evidence type="ECO:0000313" key="16">
    <source>
        <dbReference type="Proteomes" id="UP001141327"/>
    </source>
</evidence>
<evidence type="ECO:0000259" key="14">
    <source>
        <dbReference type="PROSITE" id="PS50305"/>
    </source>
</evidence>
<evidence type="ECO:0000256" key="3">
    <source>
        <dbReference type="ARBA" id="ARBA00022553"/>
    </source>
</evidence>
<feature type="region of interest" description="Disordered" evidence="13">
    <location>
        <begin position="203"/>
        <end position="247"/>
    </location>
</feature>
<reference evidence="15" key="1">
    <citation type="journal article" date="2022" name="bioRxiv">
        <title>Genomics of Preaxostyla Flagellates Illuminates Evolutionary Transitions and the Path Towards Mitochondrial Loss.</title>
        <authorList>
            <person name="Novak L.V.F."/>
            <person name="Treitli S.C."/>
            <person name="Pyrih J."/>
            <person name="Halakuc P."/>
            <person name="Pipaliya S.V."/>
            <person name="Vacek V."/>
            <person name="Brzon O."/>
            <person name="Soukal P."/>
            <person name="Eme L."/>
            <person name="Dacks J.B."/>
            <person name="Karnkowska A."/>
            <person name="Elias M."/>
            <person name="Hampl V."/>
        </authorList>
    </citation>
    <scope>NUCLEOTIDE SEQUENCE</scope>
    <source>
        <strain evidence="15">RCP-MX</strain>
    </source>
</reference>
<evidence type="ECO:0000256" key="10">
    <source>
        <dbReference type="ARBA" id="ARBA00041832"/>
    </source>
</evidence>
<feature type="compositionally biased region" description="Basic and acidic residues" evidence="13">
    <location>
        <begin position="686"/>
        <end position="701"/>
    </location>
</feature>
<evidence type="ECO:0000313" key="15">
    <source>
        <dbReference type="EMBL" id="KAJ4458796.1"/>
    </source>
</evidence>
<keyword evidence="6" id="KW-0862">Zinc</keyword>
<feature type="compositionally biased region" description="Acidic residues" evidence="13">
    <location>
        <begin position="660"/>
        <end position="669"/>
    </location>
</feature>
<comment type="cofactor">
    <cofactor evidence="1">
        <name>Zn(2+)</name>
        <dbReference type="ChEBI" id="CHEBI:29105"/>
    </cofactor>
</comment>
<proteinExistence type="inferred from homology"/>
<evidence type="ECO:0000256" key="8">
    <source>
        <dbReference type="ARBA" id="ARBA00023242"/>
    </source>
</evidence>
<dbReference type="PANTHER" id="PTHR11085">
    <property type="entry name" value="NAD-DEPENDENT PROTEIN DEACYLASE SIRTUIN-5, MITOCHONDRIAL-RELATED"/>
    <property type="match status" value="1"/>
</dbReference>
<dbReference type="SUPFAM" id="SSF52467">
    <property type="entry name" value="DHS-like NAD/FAD-binding domain"/>
    <property type="match status" value="2"/>
</dbReference>
<dbReference type="PROSITE" id="PS00354">
    <property type="entry name" value="HMGI_Y"/>
    <property type="match status" value="1"/>
</dbReference>
<dbReference type="InterPro" id="IPR050134">
    <property type="entry name" value="NAD-dep_sirtuin_deacylases"/>
</dbReference>
<feature type="compositionally biased region" description="Low complexity" evidence="13">
    <location>
        <begin position="675"/>
        <end position="685"/>
    </location>
</feature>
<feature type="compositionally biased region" description="Pro residues" evidence="13">
    <location>
        <begin position="205"/>
        <end position="229"/>
    </location>
</feature>
<feature type="domain" description="Deacetylase sirtuin-type" evidence="14">
    <location>
        <begin position="104"/>
        <end position="444"/>
    </location>
</feature>
<dbReference type="Pfam" id="PF02146">
    <property type="entry name" value="SIR2"/>
    <property type="match status" value="1"/>
</dbReference>
<feature type="compositionally biased region" description="Basic and acidic residues" evidence="13">
    <location>
        <begin position="616"/>
        <end position="640"/>
    </location>
</feature>
<keyword evidence="8" id="KW-0539">Nucleus</keyword>
<dbReference type="InterPro" id="IPR000637">
    <property type="entry name" value="HMGI/Y_DNA-bd_CS"/>
</dbReference>
<feature type="compositionally biased region" description="Basic residues" evidence="13">
    <location>
        <begin position="602"/>
        <end position="611"/>
    </location>
</feature>
<evidence type="ECO:0000256" key="9">
    <source>
        <dbReference type="ARBA" id="ARBA00038170"/>
    </source>
</evidence>
<sequence>MPRGLRSGSTPVGTKICGLCKKGITADDGWISLRLNRSEVTKHILLSSADTLGHVSLHRGCWTKLQPMKTGSAWTTQDATLACTPQEVQVLRQAEQAMEIHDSERDIDAKAVEACSILLRSRNMIAFTGAGISTTAGIGDYRGLDGAWTERNGKFNDEQQTSQESINYEGLRPTLTHEALALLMLGAARQRQLARWNAAAYEPEAIPPTDGPLPARRPAPPAAPAPAPGPAAADGPGPEPAEPADDLLNPLAQGGLLKHVLSQNADGLHLMSGIPAGRLSELHGNVFLQRCEDCDQELLSNQYVVDDDADEFDPAEDDPSEAQPYYKYCPLCKFNHRTGYRCPRCHGWCLNSIVNFGDPLRPAVIKHAQQVFQQCDGILALGTTMLVTPASDLVKHRLGSRKRPPCPLIICNRQRTPFDKQAAVRVFGDCDGFMGRIMRILCDGHLSPSLPAPCYERWLAERATIRMPQYDAARREPGDLTIPHIPAPAGTPPPLGRADSLQGLLERCADMASGGLAVAPLGPIVPRAAPSGEAVDAFLAPVMTEVAPTPPPSGGTVPGAAAAASPASSPTSSPLWSPSLGLTPRPKRQAAARAEELIAQRKQPRKSRQPKGAKPPADDAEKGAEGEQEGKGDAQAKEQAEEQEQQPAGARARGRPLVLLDDDHDDDADAEIKVEQQQQQQQQQQEETRPPKEAAAERVARPPESPATGREADVPAVTAAPAPPAPAKRGRGRPRKAAEPEVKDAPEPVNAAADADADADDADADADADAADGGAAGAGP</sequence>
<feature type="compositionally biased region" description="Low complexity" evidence="13">
    <location>
        <begin position="554"/>
        <end position="584"/>
    </location>
</feature>
<dbReference type="Proteomes" id="UP001141327">
    <property type="component" value="Unassembled WGS sequence"/>
</dbReference>
<evidence type="ECO:0000256" key="13">
    <source>
        <dbReference type="SAM" id="MobiDB-lite"/>
    </source>
</evidence>
<evidence type="ECO:0000256" key="5">
    <source>
        <dbReference type="ARBA" id="ARBA00022723"/>
    </source>
</evidence>
<accession>A0ABQ8UK49</accession>
<evidence type="ECO:0000256" key="2">
    <source>
        <dbReference type="ARBA" id="ARBA00004123"/>
    </source>
</evidence>
<dbReference type="PANTHER" id="PTHR11085:SF1">
    <property type="entry name" value="NAD-DEPENDENT PROTEIN DEACETYLASE SIRTUIN-7"/>
    <property type="match status" value="1"/>
</dbReference>
<dbReference type="EMBL" id="JAPMOS010000025">
    <property type="protein sequence ID" value="KAJ4458796.1"/>
    <property type="molecule type" value="Genomic_DNA"/>
</dbReference>
<dbReference type="InterPro" id="IPR029035">
    <property type="entry name" value="DHS-like_NAD/FAD-binding_dom"/>
</dbReference>
<comment type="caution">
    <text evidence="15">The sequence shown here is derived from an EMBL/GenBank/DDBJ whole genome shotgun (WGS) entry which is preliminary data.</text>
</comment>
<evidence type="ECO:0000256" key="11">
    <source>
        <dbReference type="ARBA" id="ARBA00043038"/>
    </source>
</evidence>
<gene>
    <name evidence="15" type="ORF">PAPYR_5308</name>
</gene>
<dbReference type="InterPro" id="IPR003000">
    <property type="entry name" value="Sirtuin"/>
</dbReference>
<keyword evidence="3" id="KW-0597">Phosphoprotein</keyword>
<comment type="similarity">
    <text evidence="9">Belongs to the sirtuin family. Class IV subfamily.</text>
</comment>
<feature type="region of interest" description="Disordered" evidence="13">
    <location>
        <begin position="549"/>
        <end position="780"/>
    </location>
</feature>
<comment type="caution">
    <text evidence="12">Lacks conserved residue(s) required for the propagation of feature annotation.</text>
</comment>
<evidence type="ECO:0000256" key="12">
    <source>
        <dbReference type="PROSITE-ProRule" id="PRU00236"/>
    </source>
</evidence>
<keyword evidence="7" id="KW-0520">NAD</keyword>
<dbReference type="PROSITE" id="PS50305">
    <property type="entry name" value="SIRTUIN"/>
    <property type="match status" value="1"/>
</dbReference>
<keyword evidence="4" id="KW-0808">Transferase</keyword>
<evidence type="ECO:0000256" key="7">
    <source>
        <dbReference type="ARBA" id="ARBA00023027"/>
    </source>
</evidence>
<keyword evidence="16" id="KW-1185">Reference proteome</keyword>
<evidence type="ECO:0000256" key="6">
    <source>
        <dbReference type="ARBA" id="ARBA00022833"/>
    </source>
</evidence>
<comment type="subcellular location">
    <subcellularLocation>
        <location evidence="2">Nucleus</location>
    </subcellularLocation>
</comment>
<dbReference type="InterPro" id="IPR026590">
    <property type="entry name" value="Ssirtuin_cat_dom"/>
</dbReference>
<organism evidence="15 16">
    <name type="scientific">Paratrimastix pyriformis</name>
    <dbReference type="NCBI Taxonomy" id="342808"/>
    <lineage>
        <taxon>Eukaryota</taxon>
        <taxon>Metamonada</taxon>
        <taxon>Preaxostyla</taxon>
        <taxon>Paratrimastigidae</taxon>
        <taxon>Paratrimastix</taxon>
    </lineage>
</organism>
<protein>
    <recommendedName>
        <fullName evidence="11">Regulatory protein SIR2 homolog 7</fullName>
    </recommendedName>
    <alternativeName>
        <fullName evidence="10">SIR2-like protein 7</fullName>
    </alternativeName>
</protein>
<keyword evidence="5" id="KW-0479">Metal-binding</keyword>
<evidence type="ECO:0000256" key="1">
    <source>
        <dbReference type="ARBA" id="ARBA00001947"/>
    </source>
</evidence>